<name>A0A1G2DEW9_9BACT</name>
<dbReference type="AlphaFoldDB" id="A0A1G2DEW9"/>
<reference evidence="1 2" key="1">
    <citation type="journal article" date="2016" name="Nat. Commun.">
        <title>Thousands of microbial genomes shed light on interconnected biogeochemical processes in an aquifer system.</title>
        <authorList>
            <person name="Anantharaman K."/>
            <person name="Brown C.T."/>
            <person name="Hug L.A."/>
            <person name="Sharon I."/>
            <person name="Castelle C.J."/>
            <person name="Probst A.J."/>
            <person name="Thomas B.C."/>
            <person name="Singh A."/>
            <person name="Wilkins M.J."/>
            <person name="Karaoz U."/>
            <person name="Brodie E.L."/>
            <person name="Williams K.H."/>
            <person name="Hubbard S.S."/>
            <person name="Banfield J.F."/>
        </authorList>
    </citation>
    <scope>NUCLEOTIDE SEQUENCE [LARGE SCALE GENOMIC DNA]</scope>
</reference>
<protein>
    <submittedName>
        <fullName evidence="1">Uncharacterized protein</fullName>
    </submittedName>
</protein>
<dbReference type="EMBL" id="MHLP01000030">
    <property type="protein sequence ID" value="OGZ11992.1"/>
    <property type="molecule type" value="Genomic_DNA"/>
</dbReference>
<dbReference type="Proteomes" id="UP000178534">
    <property type="component" value="Unassembled WGS sequence"/>
</dbReference>
<accession>A0A1G2DEW9</accession>
<evidence type="ECO:0000313" key="2">
    <source>
        <dbReference type="Proteomes" id="UP000178534"/>
    </source>
</evidence>
<gene>
    <name evidence="1" type="ORF">A2942_01795</name>
</gene>
<sequence>MEQERSHKKVRISYETSTFAVFSTFVIRFSSEASWYTQMYMTHYICTGGCEGVSETPGTCQAVTCPKHGAPLEACDCADGKHFGKLDRDAGEDEDK</sequence>
<comment type="caution">
    <text evidence="1">The sequence shown here is derived from an EMBL/GenBank/DDBJ whole genome shotgun (WGS) entry which is preliminary data.</text>
</comment>
<evidence type="ECO:0000313" key="1">
    <source>
        <dbReference type="EMBL" id="OGZ11992.1"/>
    </source>
</evidence>
<proteinExistence type="predicted"/>
<organism evidence="1 2">
    <name type="scientific">Candidatus Lloydbacteria bacterium RIFCSPLOWO2_01_FULL_50_20</name>
    <dbReference type="NCBI Taxonomy" id="1798665"/>
    <lineage>
        <taxon>Bacteria</taxon>
        <taxon>Candidatus Lloydiibacteriota</taxon>
    </lineage>
</organism>